<evidence type="ECO:0000256" key="2">
    <source>
        <dbReference type="ARBA" id="ARBA00022679"/>
    </source>
</evidence>
<dbReference type="SFLD" id="SFLDG01150">
    <property type="entry name" value="Main.1:_Beta-like"/>
    <property type="match status" value="1"/>
</dbReference>
<dbReference type="OrthoDB" id="9810080at2"/>
<dbReference type="CDD" id="cd03180">
    <property type="entry name" value="GST_C_2"/>
    <property type="match status" value="1"/>
</dbReference>
<dbReference type="PANTHER" id="PTHR44051:SF19">
    <property type="entry name" value="DISULFIDE-BOND OXIDOREDUCTASE YFCG"/>
    <property type="match status" value="1"/>
</dbReference>
<dbReference type="Proteomes" id="UP000241158">
    <property type="component" value="Unassembled WGS sequence"/>
</dbReference>
<evidence type="ECO:0000259" key="4">
    <source>
        <dbReference type="PROSITE" id="PS50404"/>
    </source>
</evidence>
<keyword evidence="2 6" id="KW-0808">Transferase</keyword>
<dbReference type="AlphaFoldDB" id="A0A2P7AU14"/>
<dbReference type="SFLD" id="SFLDG00358">
    <property type="entry name" value="Main_(cytGST)"/>
    <property type="match status" value="1"/>
</dbReference>
<dbReference type="InterPro" id="IPR004045">
    <property type="entry name" value="Glutathione_S-Trfase_N"/>
</dbReference>
<keyword evidence="7" id="KW-1185">Reference proteome</keyword>
<dbReference type="InterPro" id="IPR036249">
    <property type="entry name" value="Thioredoxin-like_sf"/>
</dbReference>
<dbReference type="InterPro" id="IPR040079">
    <property type="entry name" value="Glutathione_S-Trfase"/>
</dbReference>
<dbReference type="SUPFAM" id="SSF47616">
    <property type="entry name" value="GST C-terminal domain-like"/>
    <property type="match status" value="1"/>
</dbReference>
<dbReference type="RefSeq" id="WP_106716127.1">
    <property type="nucleotide sequence ID" value="NZ_JACHXT010000001.1"/>
</dbReference>
<dbReference type="EMBL" id="PGGN01000002">
    <property type="protein sequence ID" value="PSH57708.1"/>
    <property type="molecule type" value="Genomic_DNA"/>
</dbReference>
<comment type="caution">
    <text evidence="6">The sequence shown here is derived from an EMBL/GenBank/DDBJ whole genome shotgun (WGS) entry which is preliminary data.</text>
</comment>
<dbReference type="CDD" id="cd03047">
    <property type="entry name" value="GST_N_2"/>
    <property type="match status" value="1"/>
</dbReference>
<dbReference type="InterPro" id="IPR036282">
    <property type="entry name" value="Glutathione-S-Trfase_C_sf"/>
</dbReference>
<sequence length="206" mass="23216">MLKIWGRINSTNVKKALWTAEEVGIPYENIPAGGAYGVVADASYRAMNPNGLVPTLEDNDLVLWESNTIVRYLAAQYGQSSLFIPDAAHRAKAERWMDWSTSTLAAPFRDLFWNRVRMSEEQRDHAAMEKGLQACSKLFAIVDTALTTKPYLSGSDFGIGDIPVGCFAYAWFEMPIERPDLPNLQAWYERLKERPAYQKSVMTALT</sequence>
<dbReference type="InterPro" id="IPR004046">
    <property type="entry name" value="GST_C"/>
</dbReference>
<dbReference type="SFLD" id="SFLDS00019">
    <property type="entry name" value="Glutathione_Transferase_(cytos"/>
    <property type="match status" value="1"/>
</dbReference>
<dbReference type="Gene3D" id="3.40.30.10">
    <property type="entry name" value="Glutaredoxin"/>
    <property type="match status" value="1"/>
</dbReference>
<organism evidence="6 7">
    <name type="scientific">Phyllobacterium endophyticum</name>
    <dbReference type="NCBI Taxonomy" id="1149773"/>
    <lineage>
        <taxon>Bacteria</taxon>
        <taxon>Pseudomonadati</taxon>
        <taxon>Pseudomonadota</taxon>
        <taxon>Alphaproteobacteria</taxon>
        <taxon>Hyphomicrobiales</taxon>
        <taxon>Phyllobacteriaceae</taxon>
        <taxon>Phyllobacterium</taxon>
    </lineage>
</organism>
<evidence type="ECO:0000313" key="6">
    <source>
        <dbReference type="EMBL" id="PSH57708.1"/>
    </source>
</evidence>
<evidence type="ECO:0000256" key="1">
    <source>
        <dbReference type="ARBA" id="ARBA00007409"/>
    </source>
</evidence>
<feature type="domain" description="GST N-terminal" evidence="4">
    <location>
        <begin position="1"/>
        <end position="81"/>
    </location>
</feature>
<dbReference type="GO" id="GO:0016740">
    <property type="term" value="F:transferase activity"/>
    <property type="evidence" value="ECO:0007669"/>
    <property type="project" value="UniProtKB-KW"/>
</dbReference>
<dbReference type="Pfam" id="PF00043">
    <property type="entry name" value="GST_C"/>
    <property type="match status" value="1"/>
</dbReference>
<dbReference type="FunFam" id="3.40.30.10:FF:000039">
    <property type="entry name" value="Glutathione S-transferase domain"/>
    <property type="match status" value="1"/>
</dbReference>
<evidence type="ECO:0000313" key="7">
    <source>
        <dbReference type="Proteomes" id="UP000241158"/>
    </source>
</evidence>
<dbReference type="SUPFAM" id="SSF52833">
    <property type="entry name" value="Thioredoxin-like"/>
    <property type="match status" value="1"/>
</dbReference>
<dbReference type="PROSITE" id="PS50404">
    <property type="entry name" value="GST_NTER"/>
    <property type="match status" value="1"/>
</dbReference>
<comment type="similarity">
    <text evidence="1 3">Belongs to the GST superfamily.</text>
</comment>
<dbReference type="InterPro" id="IPR010987">
    <property type="entry name" value="Glutathione-S-Trfase_C-like"/>
</dbReference>
<dbReference type="PROSITE" id="PS50405">
    <property type="entry name" value="GST_CTER"/>
    <property type="match status" value="1"/>
</dbReference>
<feature type="domain" description="GST C-terminal" evidence="5">
    <location>
        <begin position="86"/>
        <end position="206"/>
    </location>
</feature>
<protein>
    <submittedName>
        <fullName evidence="6">Glutathione S-transferase</fullName>
    </submittedName>
</protein>
<name>A0A2P7AU14_9HYPH</name>
<dbReference type="PANTHER" id="PTHR44051">
    <property type="entry name" value="GLUTATHIONE S-TRANSFERASE-RELATED"/>
    <property type="match status" value="1"/>
</dbReference>
<gene>
    <name evidence="6" type="ORF">CU100_08235</name>
</gene>
<evidence type="ECO:0000256" key="3">
    <source>
        <dbReference type="RuleBase" id="RU003494"/>
    </source>
</evidence>
<proteinExistence type="inferred from homology"/>
<reference evidence="7" key="1">
    <citation type="submission" date="2017-11" db="EMBL/GenBank/DDBJ databases">
        <authorList>
            <person name="Kuznetsova I."/>
            <person name="Sazanova A."/>
            <person name="Chirak E."/>
            <person name="Safronova V."/>
            <person name="Willems A."/>
        </authorList>
    </citation>
    <scope>NUCLEOTIDE SEQUENCE [LARGE SCALE GENOMIC DNA]</scope>
    <source>
        <strain evidence="7">PEPV15</strain>
    </source>
</reference>
<accession>A0A2P7AU14</accession>
<dbReference type="Pfam" id="PF02798">
    <property type="entry name" value="GST_N"/>
    <property type="match status" value="1"/>
</dbReference>
<evidence type="ECO:0000259" key="5">
    <source>
        <dbReference type="PROSITE" id="PS50405"/>
    </source>
</evidence>
<dbReference type="Gene3D" id="1.20.1050.10">
    <property type="match status" value="1"/>
</dbReference>